<evidence type="ECO:0000313" key="1">
    <source>
        <dbReference type="EMBL" id="CAL4124639.1"/>
    </source>
</evidence>
<dbReference type="Proteomes" id="UP001497623">
    <property type="component" value="Unassembled WGS sequence"/>
</dbReference>
<sequence length="124" mass="13423">GLVAVVPGDVKGQSKGLVAVVPGDVKGQSKEPCFGLGGYVEVEDVFGGGPPKCFRFVEEQANYETQKYDCKLDGLYLHLNTHLATQLDEGGWLINLNYYINAHPALKEDYFYVDGTDAGGHEGL</sequence>
<accession>A0AAV2RIA4</accession>
<keyword evidence="2" id="KW-1185">Reference proteome</keyword>
<dbReference type="EMBL" id="CAXKWB010022818">
    <property type="protein sequence ID" value="CAL4124639.1"/>
    <property type="molecule type" value="Genomic_DNA"/>
</dbReference>
<dbReference type="AlphaFoldDB" id="A0AAV2RIA4"/>
<gene>
    <name evidence="1" type="ORF">MNOR_LOCUS24676</name>
</gene>
<proteinExistence type="predicted"/>
<comment type="caution">
    <text evidence="1">The sequence shown here is derived from an EMBL/GenBank/DDBJ whole genome shotgun (WGS) entry which is preliminary data.</text>
</comment>
<protein>
    <submittedName>
        <fullName evidence="1">Uncharacterized protein</fullName>
    </submittedName>
</protein>
<name>A0AAV2RIA4_MEGNR</name>
<organism evidence="1 2">
    <name type="scientific">Meganyctiphanes norvegica</name>
    <name type="common">Northern krill</name>
    <name type="synonym">Thysanopoda norvegica</name>
    <dbReference type="NCBI Taxonomy" id="48144"/>
    <lineage>
        <taxon>Eukaryota</taxon>
        <taxon>Metazoa</taxon>
        <taxon>Ecdysozoa</taxon>
        <taxon>Arthropoda</taxon>
        <taxon>Crustacea</taxon>
        <taxon>Multicrustacea</taxon>
        <taxon>Malacostraca</taxon>
        <taxon>Eumalacostraca</taxon>
        <taxon>Eucarida</taxon>
        <taxon>Euphausiacea</taxon>
        <taxon>Euphausiidae</taxon>
        <taxon>Meganyctiphanes</taxon>
    </lineage>
</organism>
<evidence type="ECO:0000313" key="2">
    <source>
        <dbReference type="Proteomes" id="UP001497623"/>
    </source>
</evidence>
<reference evidence="1 2" key="1">
    <citation type="submission" date="2024-05" db="EMBL/GenBank/DDBJ databases">
        <authorList>
            <person name="Wallberg A."/>
        </authorList>
    </citation>
    <scope>NUCLEOTIDE SEQUENCE [LARGE SCALE GENOMIC DNA]</scope>
</reference>
<feature type="non-terminal residue" evidence="1">
    <location>
        <position position="1"/>
    </location>
</feature>